<dbReference type="RefSeq" id="WP_275218553.1">
    <property type="nucleotide sequence ID" value="NZ_JAPHVQ010000021.1"/>
</dbReference>
<organism evidence="3 4">
    <name type="scientific">Actinobacillus equuli subsp. equuli</name>
    <dbReference type="NCBI Taxonomy" id="202947"/>
    <lineage>
        <taxon>Bacteria</taxon>
        <taxon>Pseudomonadati</taxon>
        <taxon>Pseudomonadota</taxon>
        <taxon>Gammaproteobacteria</taxon>
        <taxon>Pasteurellales</taxon>
        <taxon>Pasteurellaceae</taxon>
        <taxon>Actinobacillus</taxon>
    </lineage>
</organism>
<dbReference type="EMBL" id="JAPHVQ010000021">
    <property type="protein sequence ID" value="MDE8035766.1"/>
    <property type="molecule type" value="Genomic_DNA"/>
</dbReference>
<accession>A0A9X4G5T5</accession>
<feature type="compositionally biased region" description="Gly residues" evidence="1">
    <location>
        <begin position="273"/>
        <end position="285"/>
    </location>
</feature>
<evidence type="ECO:0000256" key="2">
    <source>
        <dbReference type="SAM" id="Phobius"/>
    </source>
</evidence>
<gene>
    <name evidence="3" type="ORF">OQ257_11425</name>
</gene>
<keyword evidence="2" id="KW-0472">Membrane</keyword>
<dbReference type="Proteomes" id="UP001142444">
    <property type="component" value="Unassembled WGS sequence"/>
</dbReference>
<keyword evidence="2" id="KW-1133">Transmembrane helix</keyword>
<protein>
    <submittedName>
        <fullName evidence="3">Uncharacterized protein</fullName>
    </submittedName>
</protein>
<keyword evidence="4" id="KW-1185">Reference proteome</keyword>
<comment type="caution">
    <text evidence="3">The sequence shown here is derived from an EMBL/GenBank/DDBJ whole genome shotgun (WGS) entry which is preliminary data.</text>
</comment>
<evidence type="ECO:0000256" key="1">
    <source>
        <dbReference type="SAM" id="MobiDB-lite"/>
    </source>
</evidence>
<reference evidence="3" key="2">
    <citation type="journal article" date="2023" name="Pathogens">
        <title>Pathological Features and Genomic Characterization of an Actinobacillus equuli subsp. equuli Bearing Unique Virulence-Associated Genes from an Adult Horse with Pleuropneumonia.</title>
        <authorList>
            <person name="Kamali M."/>
            <person name="Carossino M."/>
            <person name="Del Piero F."/>
            <person name="Peak L."/>
            <person name="Mitchell M.S."/>
            <person name="Willette J."/>
            <person name="Baker R."/>
            <person name="Li F."/>
            <person name="Kenez A."/>
            <person name="Balasuriya U.B.R."/>
            <person name="Go Y.Y."/>
        </authorList>
    </citation>
    <scope>NUCLEOTIDE SEQUENCE</scope>
    <source>
        <strain evidence="3">4524</strain>
    </source>
</reference>
<feature type="compositionally biased region" description="Low complexity" evidence="1">
    <location>
        <begin position="244"/>
        <end position="257"/>
    </location>
</feature>
<feature type="compositionally biased region" description="Basic and acidic residues" evidence="1">
    <location>
        <begin position="286"/>
        <end position="295"/>
    </location>
</feature>
<dbReference type="AlphaFoldDB" id="A0A9X4G5T5"/>
<evidence type="ECO:0000313" key="3">
    <source>
        <dbReference type="EMBL" id="MDE8035766.1"/>
    </source>
</evidence>
<feature type="region of interest" description="Disordered" evidence="1">
    <location>
        <begin position="210"/>
        <end position="301"/>
    </location>
</feature>
<proteinExistence type="predicted"/>
<reference evidence="3" key="1">
    <citation type="submission" date="2022-11" db="EMBL/GenBank/DDBJ databases">
        <authorList>
            <person name="Kamali M."/>
            <person name="Peak L."/>
            <person name="Go Y.Y."/>
            <person name="Balasuriya U.B.R."/>
            <person name="Carossino M."/>
        </authorList>
    </citation>
    <scope>NUCLEOTIDE SEQUENCE</scope>
    <source>
        <strain evidence="3">4524</strain>
    </source>
</reference>
<sequence>MCRSRYSWINFLVVTCFVCFAEYSTAKIWSSVGYVYRFNSSNNDSKEYDTSKCDLKVFQGMEEDGDSSARRDYLKVKQDSYDIVFNYGENFKDNFFADGVFKYAQRVKFNVPENYRAPLISALKKSLSAGNCDIAQTVLDTLVNGKVQNAGQDNEFLGFENGDDKCAISKDGSTACAFNKAQTDEDGNPIIGICGETNCDRDTLDNYAGAKQKEGNAGGNSNTGKEGLSGGGVDERRGSGGNNGSSSSGGNSGSSSAGTGGSNGGSGRDESGSGNGKGEGTSVGKGEGKGEKETGNGDVNYPTLEEFDLRKVFQEMKKSQEGYIQDVSLSPGQCPQINISFNSKFLNINQDIDVHCRVFKASSALLGSLFLFIWGIISLRVILSA</sequence>
<name>A0A9X4G5T5_ACTEU</name>
<evidence type="ECO:0000313" key="4">
    <source>
        <dbReference type="Proteomes" id="UP001142444"/>
    </source>
</evidence>
<feature type="transmembrane region" description="Helical" evidence="2">
    <location>
        <begin position="364"/>
        <end position="383"/>
    </location>
</feature>
<keyword evidence="2" id="KW-0812">Transmembrane</keyword>